<evidence type="ECO:0000259" key="1">
    <source>
        <dbReference type="Pfam" id="PF13391"/>
    </source>
</evidence>
<proteinExistence type="predicted"/>
<accession>B3R3B4</accession>
<dbReference type="eggNOG" id="COG3440">
    <property type="taxonomic scope" value="Bacteria"/>
</dbReference>
<dbReference type="KEGG" id="cti:RALTA_A0823"/>
<dbReference type="InterPro" id="IPR003615">
    <property type="entry name" value="HNH_nuc"/>
</dbReference>
<gene>
    <name evidence="2" type="ordered locus">RALTA_A0823</name>
</gene>
<dbReference type="EMBL" id="CU633749">
    <property type="protein sequence ID" value="CAQ68795.1"/>
    <property type="molecule type" value="Genomic_DNA"/>
</dbReference>
<evidence type="ECO:0000313" key="3">
    <source>
        <dbReference type="Proteomes" id="UP000001692"/>
    </source>
</evidence>
<feature type="domain" description="HNH nuclease" evidence="1">
    <location>
        <begin position="129"/>
        <end position="180"/>
    </location>
</feature>
<dbReference type="AlphaFoldDB" id="B3R3B4"/>
<dbReference type="HOGENOM" id="CLU_1076535_0_0_4"/>
<organism evidence="2 3">
    <name type="scientific">Cupriavidus taiwanensis (strain DSM 17343 / BCRC 17206 / CCUG 44338 / CIP 107171 / LMG 19424 / R1)</name>
    <name type="common">Ralstonia taiwanensis (strain LMG 19424)</name>
    <dbReference type="NCBI Taxonomy" id="977880"/>
    <lineage>
        <taxon>Bacteria</taxon>
        <taxon>Pseudomonadati</taxon>
        <taxon>Pseudomonadota</taxon>
        <taxon>Betaproteobacteria</taxon>
        <taxon>Burkholderiales</taxon>
        <taxon>Burkholderiaceae</taxon>
        <taxon>Cupriavidus</taxon>
    </lineage>
</organism>
<name>B3R3B4_CUPTR</name>
<evidence type="ECO:0000313" key="2">
    <source>
        <dbReference type="EMBL" id="CAQ68795.1"/>
    </source>
</evidence>
<dbReference type="Pfam" id="PF13391">
    <property type="entry name" value="HNH_2"/>
    <property type="match status" value="1"/>
</dbReference>
<dbReference type="Proteomes" id="UP000001692">
    <property type="component" value="Chromosome 1"/>
</dbReference>
<protein>
    <recommendedName>
        <fullName evidence="1">HNH nuclease domain-containing protein</fullName>
    </recommendedName>
</protein>
<sequence length="258" mass="28546">MSEGGSRNRKTIGFDLAALAQATGLPVAHLHLTPEKPKGQREDGVEEQYLRVSEHHSAMVLVRAITAALCSSYQPPEVDSEEALEERVWAELQKRRPSLGAAMYERVSKARRGQGRYRDDLMRLFGGQCAVSGLGLSAALRASHSLAWGRCETDEQRVDENNGLLLSANLDALYDRYLISYTPSGAALVSESLSAEDLHKLGFIGGLRVTPTAAQAEYLEMHRREFVRKEELRKQKRAGVNTVFDIGNPVTKELALKK</sequence>
<keyword evidence="3" id="KW-1185">Reference proteome</keyword>
<reference evidence="2 3" key="1">
    <citation type="journal article" date="2008" name="Genome Res.">
        <title>Genome sequence of the beta-rhizobium Cupriavidus taiwanensis and comparative genomics of rhizobia.</title>
        <authorList>
            <person name="Amadou C."/>
            <person name="Pascal G."/>
            <person name="Mangenot S."/>
            <person name="Glew M."/>
            <person name="Bontemps C."/>
            <person name="Capela D."/>
            <person name="Carrere S."/>
            <person name="Cruveiller S."/>
            <person name="Dossat C."/>
            <person name="Lajus A."/>
            <person name="Marchetti M."/>
            <person name="Poinsot V."/>
            <person name="Rouy Z."/>
            <person name="Servin B."/>
            <person name="Saad M."/>
            <person name="Schenowitz C."/>
            <person name="Barbe V."/>
            <person name="Batut J."/>
            <person name="Medigue C."/>
            <person name="Masson-Boivin C."/>
        </authorList>
    </citation>
    <scope>NUCLEOTIDE SEQUENCE [LARGE SCALE GENOMIC DNA]</scope>
    <source>
        <strain evidence="3">DSM 17343 / BCRC 17206 / CCUG 44338 / CIP 107171 / LMG 19424 / R1</strain>
    </source>
</reference>